<dbReference type="InterPro" id="IPR000182">
    <property type="entry name" value="GNAT_dom"/>
</dbReference>
<gene>
    <name evidence="2" type="ORF">NMP03_15010</name>
</gene>
<proteinExistence type="predicted"/>
<dbReference type="Proteomes" id="UP001058533">
    <property type="component" value="Chromosome"/>
</dbReference>
<accession>A0ABY5L9B7</accession>
<dbReference type="CDD" id="cd04301">
    <property type="entry name" value="NAT_SF"/>
    <property type="match status" value="1"/>
</dbReference>
<dbReference type="Pfam" id="PF13508">
    <property type="entry name" value="Acetyltransf_7"/>
    <property type="match status" value="1"/>
</dbReference>
<keyword evidence="3" id="KW-1185">Reference proteome</keyword>
<evidence type="ECO:0000259" key="1">
    <source>
        <dbReference type="PROSITE" id="PS51186"/>
    </source>
</evidence>
<feature type="domain" description="N-acetyltransferase" evidence="1">
    <location>
        <begin position="28"/>
        <end position="163"/>
    </location>
</feature>
<dbReference type="PROSITE" id="PS51186">
    <property type="entry name" value="GNAT"/>
    <property type="match status" value="1"/>
</dbReference>
<dbReference type="InterPro" id="IPR016181">
    <property type="entry name" value="Acyl_CoA_acyltransferase"/>
</dbReference>
<dbReference type="Gene3D" id="3.40.630.30">
    <property type="match status" value="1"/>
</dbReference>
<dbReference type="SUPFAM" id="SSF55729">
    <property type="entry name" value="Acyl-CoA N-acyltransferases (Nat)"/>
    <property type="match status" value="1"/>
</dbReference>
<sequence>MPARWTQQGYRWREECDADAPFLRTLYESTRADELARVIGWSDVQKAAFVTQQFAAQRQHFRTRIAGCRFWIIERDRSPVGRLYLQDAPDRLQIVDLALLPAERGKGLGTAILAGLLASADGAAKPVGLSVEQASAALRLYRRLGFVVTQTDGIRYRMVRPARAAAGALS</sequence>
<organism evidence="2 3">
    <name type="scientific">Sphingomonas qomolangmaensis</name>
    <dbReference type="NCBI Taxonomy" id="2918765"/>
    <lineage>
        <taxon>Bacteria</taxon>
        <taxon>Pseudomonadati</taxon>
        <taxon>Pseudomonadota</taxon>
        <taxon>Alphaproteobacteria</taxon>
        <taxon>Sphingomonadales</taxon>
        <taxon>Sphingomonadaceae</taxon>
        <taxon>Sphingomonas</taxon>
    </lineage>
</organism>
<dbReference type="RefSeq" id="WP_256506290.1">
    <property type="nucleotide sequence ID" value="NZ_CP101740.1"/>
</dbReference>
<protein>
    <submittedName>
        <fullName evidence="2">GNAT family N-acetyltransferase</fullName>
    </submittedName>
</protein>
<dbReference type="EMBL" id="CP101740">
    <property type="protein sequence ID" value="UUL82457.1"/>
    <property type="molecule type" value="Genomic_DNA"/>
</dbReference>
<evidence type="ECO:0000313" key="2">
    <source>
        <dbReference type="EMBL" id="UUL82457.1"/>
    </source>
</evidence>
<reference evidence="2" key="1">
    <citation type="submission" date="2022-07" db="EMBL/GenBank/DDBJ databases">
        <title>Sphingomonas sp. nov., a novel bacterium isolated from the north slope of the Mount Everest.</title>
        <authorList>
            <person name="Cui X."/>
            <person name="Liu Y."/>
        </authorList>
    </citation>
    <scope>NUCLEOTIDE SEQUENCE</scope>
    <source>
        <strain evidence="2">S5-59</strain>
    </source>
</reference>
<evidence type="ECO:0000313" key="3">
    <source>
        <dbReference type="Proteomes" id="UP001058533"/>
    </source>
</evidence>
<name>A0ABY5L9B7_9SPHN</name>